<sequence>MRTLQPTLRTQQVVKFINVDQAQEQLSDFFRQEPTARNHVDPSGSGYLEALVKTVAGIESVGSYLGLAKFMRTNWVVHRMQIQKMQNHEGCEYLTQLLLKCGYDPSNVAWQSKQFTRYSYGMINGGSKDPALIDFWSTLIANSLGLILPGLLEAILNKSIAETTVWIHRTPRLEACTTHLGQTPLHLAVVDDQILDLGTVDIMLMLRTASDTLPLSTQLGWDEVMQY</sequence>
<name>A0A8I3AVX7_VERLO</name>
<evidence type="ECO:0000313" key="1">
    <source>
        <dbReference type="EMBL" id="KAG7141819.1"/>
    </source>
</evidence>
<accession>A0A8I3AVX7</accession>
<gene>
    <name evidence="1" type="ORF">HYQ45_001665</name>
</gene>
<organism evidence="1 2">
    <name type="scientific">Verticillium longisporum</name>
    <name type="common">Verticillium dahliae var. longisporum</name>
    <dbReference type="NCBI Taxonomy" id="100787"/>
    <lineage>
        <taxon>Eukaryota</taxon>
        <taxon>Fungi</taxon>
        <taxon>Dikarya</taxon>
        <taxon>Ascomycota</taxon>
        <taxon>Pezizomycotina</taxon>
        <taxon>Sordariomycetes</taxon>
        <taxon>Hypocreomycetidae</taxon>
        <taxon>Glomerellales</taxon>
        <taxon>Plectosphaerellaceae</taxon>
        <taxon>Verticillium</taxon>
    </lineage>
</organism>
<dbReference type="OrthoDB" id="3200163at2759"/>
<dbReference type="EMBL" id="JAEMWZ010000025">
    <property type="protein sequence ID" value="KAG7141819.1"/>
    <property type="molecule type" value="Genomic_DNA"/>
</dbReference>
<proteinExistence type="predicted"/>
<dbReference type="Proteomes" id="UP000689129">
    <property type="component" value="Unassembled WGS sequence"/>
</dbReference>
<comment type="caution">
    <text evidence="1">The sequence shown here is derived from an EMBL/GenBank/DDBJ whole genome shotgun (WGS) entry which is preliminary data.</text>
</comment>
<evidence type="ECO:0000313" key="2">
    <source>
        <dbReference type="Proteomes" id="UP000689129"/>
    </source>
</evidence>
<protein>
    <submittedName>
        <fullName evidence="1">Uncharacterized protein</fullName>
    </submittedName>
</protein>
<dbReference type="AlphaFoldDB" id="A0A8I3AVX7"/>
<reference evidence="1" key="1">
    <citation type="journal article" date="2021" name="Mol. Plant Pathol.">
        <title>A 20-kb lineage-specific genomic region tames virulence in pathogenic amphidiploid Verticillium longisporum.</title>
        <authorList>
            <person name="Harting R."/>
            <person name="Starke J."/>
            <person name="Kusch H."/>
            <person name="Poggeler S."/>
            <person name="Maurus I."/>
            <person name="Schluter R."/>
            <person name="Landesfeind M."/>
            <person name="Bulla I."/>
            <person name="Nowrousian M."/>
            <person name="de Jonge R."/>
            <person name="Stahlhut G."/>
            <person name="Hoff K.J."/>
            <person name="Asshauer K.P."/>
            <person name="Thurmer A."/>
            <person name="Stanke M."/>
            <person name="Daniel R."/>
            <person name="Morgenstern B."/>
            <person name="Thomma B.P.H.J."/>
            <person name="Kronstad J.W."/>
            <person name="Braus-Stromeyer S.A."/>
            <person name="Braus G.H."/>
        </authorList>
    </citation>
    <scope>NUCLEOTIDE SEQUENCE</scope>
    <source>
        <strain evidence="1">Vl32</strain>
    </source>
</reference>